<keyword evidence="2" id="KW-1185">Reference proteome</keyword>
<accession>A0ACC0U7L1</accession>
<name>A0ACC0U7L1_9AGAM</name>
<gene>
    <name evidence="1" type="ORF">F5148DRAFT_981678</name>
</gene>
<comment type="caution">
    <text evidence="1">The sequence shown here is derived from an EMBL/GenBank/DDBJ whole genome shotgun (WGS) entry which is preliminary data.</text>
</comment>
<sequence>MQPTPTRLLHILVPVKRCVDYAVKIRVNPQQTGIDTNVKHSMNPFDEIAVEEAVRLRERLKDKVESITVVTVGPAKAAETLRTALALGADSGVHVELPESAPAPEPLGVARALRAVIERRAKNGGGGGAPDLVIMGKQAIDDDLGQTGQMLAALLGAAQATCASEVEVDVERRVVRVRTEVDGGAEEVLCTLPAVITTDLRLNVPRYASLPNIMKAKKKPIEKLTPGDLEVDLTPVLETIKVTEPPKRVGGGKVGSVDEVVAGLRERGITWGRRGSVSRVE</sequence>
<reference evidence="1" key="1">
    <citation type="submission" date="2021-03" db="EMBL/GenBank/DDBJ databases">
        <title>Evolutionary priming and transition to the ectomycorrhizal habit in an iconic lineage of mushroom-forming fungi: is preadaptation a requirement?</title>
        <authorList>
            <consortium name="DOE Joint Genome Institute"/>
            <person name="Looney B.P."/>
            <person name="Miyauchi S."/>
            <person name="Morin E."/>
            <person name="Drula E."/>
            <person name="Courty P.E."/>
            <person name="Chicoki N."/>
            <person name="Fauchery L."/>
            <person name="Kohler A."/>
            <person name="Kuo A."/>
            <person name="LaButti K."/>
            <person name="Pangilinan J."/>
            <person name="Lipzen A."/>
            <person name="Riley R."/>
            <person name="Andreopoulos W."/>
            <person name="He G."/>
            <person name="Johnson J."/>
            <person name="Barry K.W."/>
            <person name="Grigoriev I.V."/>
            <person name="Nagy L."/>
            <person name="Hibbett D."/>
            <person name="Henrissat B."/>
            <person name="Matheny P.B."/>
            <person name="Labbe J."/>
            <person name="Martin A.F."/>
        </authorList>
    </citation>
    <scope>NUCLEOTIDE SEQUENCE</scope>
    <source>
        <strain evidence="1">BPL698</strain>
    </source>
</reference>
<protein>
    <submittedName>
        <fullName evidence="1">Electron transfer flavoprotein beta subunit</fullName>
    </submittedName>
</protein>
<proteinExistence type="predicted"/>
<organism evidence="1 2">
    <name type="scientific">Russula earlei</name>
    <dbReference type="NCBI Taxonomy" id="71964"/>
    <lineage>
        <taxon>Eukaryota</taxon>
        <taxon>Fungi</taxon>
        <taxon>Dikarya</taxon>
        <taxon>Basidiomycota</taxon>
        <taxon>Agaricomycotina</taxon>
        <taxon>Agaricomycetes</taxon>
        <taxon>Russulales</taxon>
        <taxon>Russulaceae</taxon>
        <taxon>Russula</taxon>
    </lineage>
</organism>
<evidence type="ECO:0000313" key="1">
    <source>
        <dbReference type="EMBL" id="KAI9507241.1"/>
    </source>
</evidence>
<evidence type="ECO:0000313" key="2">
    <source>
        <dbReference type="Proteomes" id="UP001207468"/>
    </source>
</evidence>
<dbReference type="Proteomes" id="UP001207468">
    <property type="component" value="Unassembled WGS sequence"/>
</dbReference>
<dbReference type="EMBL" id="JAGFNK010000134">
    <property type="protein sequence ID" value="KAI9507241.1"/>
    <property type="molecule type" value="Genomic_DNA"/>
</dbReference>